<organism evidence="1 2">
    <name type="scientific">Meiothermus hypogaeus NBRC 106114</name>
    <dbReference type="NCBI Taxonomy" id="1227553"/>
    <lineage>
        <taxon>Bacteria</taxon>
        <taxon>Thermotogati</taxon>
        <taxon>Deinococcota</taxon>
        <taxon>Deinococci</taxon>
        <taxon>Thermales</taxon>
        <taxon>Thermaceae</taxon>
        <taxon>Meiothermus</taxon>
    </lineage>
</organism>
<gene>
    <name evidence="1" type="ORF">MHY01S_33860</name>
</gene>
<name>A0A511R6P0_9DEIN</name>
<evidence type="ECO:0000313" key="2">
    <source>
        <dbReference type="Proteomes" id="UP000321197"/>
    </source>
</evidence>
<dbReference type="Proteomes" id="UP000321197">
    <property type="component" value="Unassembled WGS sequence"/>
</dbReference>
<comment type="caution">
    <text evidence="1">The sequence shown here is derived from an EMBL/GenBank/DDBJ whole genome shotgun (WGS) entry which is preliminary data.</text>
</comment>
<sequence length="54" mass="6327">MKISGQLTDRSGYKWGQEASMSTTLKPWEDALRRLKEGNQRFLEERLHHPNEGL</sequence>
<proteinExistence type="predicted"/>
<accession>A0A511R6P0</accession>
<protein>
    <submittedName>
        <fullName evidence="1">Uncharacterized protein</fullName>
    </submittedName>
</protein>
<evidence type="ECO:0000313" key="1">
    <source>
        <dbReference type="EMBL" id="GEM85220.1"/>
    </source>
</evidence>
<dbReference type="AlphaFoldDB" id="A0A511R6P0"/>
<dbReference type="EMBL" id="BJXL01000194">
    <property type="protein sequence ID" value="GEM85220.1"/>
    <property type="molecule type" value="Genomic_DNA"/>
</dbReference>
<reference evidence="1 2" key="1">
    <citation type="submission" date="2019-07" db="EMBL/GenBank/DDBJ databases">
        <title>Whole genome shotgun sequence of Meiothermus hypogaeus NBRC 106114.</title>
        <authorList>
            <person name="Hosoyama A."/>
            <person name="Uohara A."/>
            <person name="Ohji S."/>
            <person name="Ichikawa N."/>
        </authorList>
    </citation>
    <scope>NUCLEOTIDE SEQUENCE [LARGE SCALE GENOMIC DNA]</scope>
    <source>
        <strain evidence="1 2">NBRC 106114</strain>
    </source>
</reference>